<evidence type="ECO:0000313" key="8">
    <source>
        <dbReference type="EMBL" id="CAH1785669.1"/>
    </source>
</evidence>
<feature type="domain" description="CP-type G" evidence="7">
    <location>
        <begin position="166"/>
        <end position="391"/>
    </location>
</feature>
<dbReference type="OrthoDB" id="391988at2759"/>
<evidence type="ECO:0000313" key="9">
    <source>
        <dbReference type="Proteomes" id="UP000749559"/>
    </source>
</evidence>
<keyword evidence="9" id="KW-1185">Reference proteome</keyword>
<evidence type="ECO:0000256" key="5">
    <source>
        <dbReference type="ARBA" id="ARBA00039902"/>
    </source>
</evidence>
<feature type="non-terminal residue" evidence="8">
    <location>
        <position position="1"/>
    </location>
</feature>
<keyword evidence="1" id="KW-0597">Phosphoprotein</keyword>
<proteinExistence type="predicted"/>
<dbReference type="CDD" id="cd01857">
    <property type="entry name" value="HSR1_MMR1"/>
    <property type="match status" value="1"/>
</dbReference>
<dbReference type="Pfam" id="PF01926">
    <property type="entry name" value="MMR_HSR1"/>
    <property type="match status" value="1"/>
</dbReference>
<dbReference type="AlphaFoldDB" id="A0A8S4NZS2"/>
<sequence>MPLGHRKKPFSVKQKKKQLQEKRDKKKCQAEDRPGSETDNDGKYRPVKQVSRLNYQPGDKTDKGYDQNRYQLHFRRESQEEIERRKKLARQPLQSLPVIALEVDHDAIYQPGSVLDMPKRPKWDYSMSKSQLITREETYFRTYMENIYEKHDAGDLSYFELNLETWRQLWRVLEMSDVILLITDIRFPVLHFAPTLYDFVTQELGKPIILVLNKIDLAPPALVVAWKHYLQSKYPRLHIVCFSSFPKDTLEDSGDDPGQVMHKRRKRRKYTAMGPTQLLQACETVVQGKVDLSSWRKKMCGEDPEGAEETDTVVENLTNDGSFSEHQAYKDGVLTIGCCGYPNVGKSSLINGLVGKKVVSVSKTAGHTKHFQTIFLTPTVKLCDSPGLVFPSLIKKQLQVLAGIYPIAQVREPYSVVMYLAERLPLKQLLKLQQHPEAEGL</sequence>
<evidence type="ECO:0000256" key="3">
    <source>
        <dbReference type="ARBA" id="ARBA00023134"/>
    </source>
</evidence>
<accession>A0A8S4NZS2</accession>
<dbReference type="Proteomes" id="UP000749559">
    <property type="component" value="Unassembled WGS sequence"/>
</dbReference>
<evidence type="ECO:0000256" key="1">
    <source>
        <dbReference type="ARBA" id="ARBA00022553"/>
    </source>
</evidence>
<feature type="region of interest" description="Disordered" evidence="6">
    <location>
        <begin position="1"/>
        <end position="68"/>
    </location>
</feature>
<protein>
    <recommendedName>
        <fullName evidence="5">Guanine nucleotide-binding protein-like 1</fullName>
    </recommendedName>
</protein>
<dbReference type="GO" id="GO:0003924">
    <property type="term" value="F:GTPase activity"/>
    <property type="evidence" value="ECO:0007669"/>
    <property type="project" value="InterPro"/>
</dbReference>
<dbReference type="Gene3D" id="3.40.50.300">
    <property type="entry name" value="P-loop containing nucleotide triphosphate hydrolases"/>
    <property type="match status" value="1"/>
</dbReference>
<dbReference type="PANTHER" id="PTHR45709:SF3">
    <property type="entry name" value="GUANINE NUCLEOTIDE-BINDING PROTEIN-LIKE 1"/>
    <property type="match status" value="1"/>
</dbReference>
<keyword evidence="2" id="KW-0547">Nucleotide-binding</keyword>
<name>A0A8S4NZS2_OWEFU</name>
<evidence type="ECO:0000256" key="2">
    <source>
        <dbReference type="ARBA" id="ARBA00022741"/>
    </source>
</evidence>
<evidence type="ECO:0000259" key="7">
    <source>
        <dbReference type="PROSITE" id="PS51721"/>
    </source>
</evidence>
<gene>
    <name evidence="8" type="ORF">OFUS_LOCUS11689</name>
</gene>
<dbReference type="InterPro" id="IPR027417">
    <property type="entry name" value="P-loop_NTPase"/>
</dbReference>
<evidence type="ECO:0000256" key="6">
    <source>
        <dbReference type="SAM" id="MobiDB-lite"/>
    </source>
</evidence>
<organism evidence="8 9">
    <name type="scientific">Owenia fusiformis</name>
    <name type="common">Polychaete worm</name>
    <dbReference type="NCBI Taxonomy" id="6347"/>
    <lineage>
        <taxon>Eukaryota</taxon>
        <taxon>Metazoa</taxon>
        <taxon>Spiralia</taxon>
        <taxon>Lophotrochozoa</taxon>
        <taxon>Annelida</taxon>
        <taxon>Polychaeta</taxon>
        <taxon>Sedentaria</taxon>
        <taxon>Canalipalpata</taxon>
        <taxon>Sabellida</taxon>
        <taxon>Oweniida</taxon>
        <taxon>Oweniidae</taxon>
        <taxon>Owenia</taxon>
    </lineage>
</organism>
<comment type="caution">
    <text evidence="8">The sequence shown here is derived from an EMBL/GenBank/DDBJ whole genome shotgun (WGS) entry which is preliminary data.</text>
</comment>
<dbReference type="EMBL" id="CAIIXF020000006">
    <property type="protein sequence ID" value="CAH1785669.1"/>
    <property type="molecule type" value="Genomic_DNA"/>
</dbReference>
<feature type="compositionally biased region" description="Basic and acidic residues" evidence="6">
    <location>
        <begin position="18"/>
        <end position="44"/>
    </location>
</feature>
<feature type="compositionally biased region" description="Basic residues" evidence="6">
    <location>
        <begin position="1"/>
        <end position="17"/>
    </location>
</feature>
<dbReference type="InterPro" id="IPR043358">
    <property type="entry name" value="GNL1-like"/>
</dbReference>
<evidence type="ECO:0000256" key="4">
    <source>
        <dbReference type="ARBA" id="ARBA00037770"/>
    </source>
</evidence>
<comment type="function">
    <text evidence="4">Possible regulatory or functional link with the histocompatibility cluster.</text>
</comment>
<dbReference type="GO" id="GO:0005525">
    <property type="term" value="F:GTP binding"/>
    <property type="evidence" value="ECO:0007669"/>
    <property type="project" value="UniProtKB-KW"/>
</dbReference>
<dbReference type="PROSITE" id="PS51721">
    <property type="entry name" value="G_CP"/>
    <property type="match status" value="1"/>
</dbReference>
<reference evidence="8" key="1">
    <citation type="submission" date="2022-03" db="EMBL/GenBank/DDBJ databases">
        <authorList>
            <person name="Martin C."/>
        </authorList>
    </citation>
    <scope>NUCLEOTIDE SEQUENCE</scope>
</reference>
<keyword evidence="3" id="KW-0342">GTP-binding</keyword>
<dbReference type="InterPro" id="IPR030378">
    <property type="entry name" value="G_CP_dom"/>
</dbReference>
<dbReference type="PANTHER" id="PTHR45709">
    <property type="entry name" value="LARGE SUBUNIT GTPASE 1 HOMOLOG-RELATED"/>
    <property type="match status" value="1"/>
</dbReference>
<dbReference type="SUPFAM" id="SSF52540">
    <property type="entry name" value="P-loop containing nucleoside triphosphate hydrolases"/>
    <property type="match status" value="1"/>
</dbReference>
<dbReference type="InterPro" id="IPR006073">
    <property type="entry name" value="GTP-bd"/>
</dbReference>